<protein>
    <recommendedName>
        <fullName evidence="4">DUF1743 domain-containing protein</fullName>
    </recommendedName>
</protein>
<accession>A0A2C8FC44</accession>
<evidence type="ECO:0000313" key="3">
    <source>
        <dbReference type="Proteomes" id="UP000219215"/>
    </source>
</evidence>
<dbReference type="Gene3D" id="3.30.70.2200">
    <property type="match status" value="1"/>
</dbReference>
<dbReference type="AlphaFoldDB" id="A0A2C8FC44"/>
<dbReference type="Proteomes" id="UP000219215">
    <property type="component" value="Chromosome DPRO"/>
</dbReference>
<evidence type="ECO:0000256" key="1">
    <source>
        <dbReference type="SAM" id="MobiDB-lite"/>
    </source>
</evidence>
<dbReference type="RefSeq" id="WP_097012798.1">
    <property type="nucleotide sequence ID" value="NZ_LT907975.1"/>
</dbReference>
<keyword evidence="3" id="KW-1185">Reference proteome</keyword>
<dbReference type="KEGG" id="pprf:DPRO_3109"/>
<dbReference type="EMBL" id="LT907975">
    <property type="protein sequence ID" value="SOB60021.1"/>
    <property type="molecule type" value="Genomic_DNA"/>
</dbReference>
<name>A0A2C8FC44_9BACT</name>
<proteinExistence type="predicted"/>
<feature type="region of interest" description="Disordered" evidence="1">
    <location>
        <begin position="231"/>
        <end position="257"/>
    </location>
</feature>
<evidence type="ECO:0000313" key="2">
    <source>
        <dbReference type="EMBL" id="SOB60021.1"/>
    </source>
</evidence>
<sequence>MRTYIGFDDTDDKDAPMGTGRLVREFMYGLPQTCTPIGVVRHQLPRFSDIPFTSNNSSACAIVEIADDSTLAWLKDHAREHILAHCALGSDPGLCVAEESQITSGMIEYGQAVTGMTKTQQDAITATSSIFLEGLGGTNDGIIGAAAAVGLTKYGWCGRFIEFKRLRSLGRDLRVADLEETGIRVVSVDRDPLVPLPSDRIVKGDWIRPSLWGGQPVLQVKMLEQSVWEPAHTKRKKDKKLQPGMKVDATTTRPYTS</sequence>
<reference evidence="3" key="1">
    <citation type="submission" date="2017-09" db="EMBL/GenBank/DDBJ databases">
        <authorList>
            <person name="Regsiter A."/>
            <person name="William W."/>
        </authorList>
    </citation>
    <scope>NUCLEOTIDE SEQUENCE [LARGE SCALE GENOMIC DNA]</scope>
    <source>
        <strain evidence="3">500-1</strain>
    </source>
</reference>
<organism evidence="2 3">
    <name type="scientific">Pseudodesulfovibrio profundus</name>
    <dbReference type="NCBI Taxonomy" id="57320"/>
    <lineage>
        <taxon>Bacteria</taxon>
        <taxon>Pseudomonadati</taxon>
        <taxon>Thermodesulfobacteriota</taxon>
        <taxon>Desulfovibrionia</taxon>
        <taxon>Desulfovibrionales</taxon>
        <taxon>Desulfovibrionaceae</taxon>
    </lineage>
</organism>
<gene>
    <name evidence="2" type="ORF">DPRO_3109</name>
</gene>
<evidence type="ECO:0008006" key="4">
    <source>
        <dbReference type="Google" id="ProtNLM"/>
    </source>
</evidence>
<dbReference type="OrthoDB" id="270233at2"/>